<comment type="caution">
    <text evidence="1">The sequence shown here is derived from an EMBL/GenBank/DDBJ whole genome shotgun (WGS) entry which is preliminary data.</text>
</comment>
<dbReference type="EMBL" id="JBJUIK010000003">
    <property type="protein sequence ID" value="KAL3532398.1"/>
    <property type="molecule type" value="Genomic_DNA"/>
</dbReference>
<accession>A0ABD3AMV2</accession>
<evidence type="ECO:0000313" key="2">
    <source>
        <dbReference type="Proteomes" id="UP001630127"/>
    </source>
</evidence>
<sequence length="102" mass="11196">MVWFGLIPSSLHGSETGFGLKLKLSAIARFAKEVAENLNLKLNGGSSFRLVSFLLQYLASFGYFNREKERAGDVGLCPDVGGRSRDRGKLQGQIRLSKTLTC</sequence>
<reference evidence="1 2" key="1">
    <citation type="submission" date="2024-11" db="EMBL/GenBank/DDBJ databases">
        <title>A near-complete genome assembly of Cinchona calisaya.</title>
        <authorList>
            <person name="Lian D.C."/>
            <person name="Zhao X.W."/>
            <person name="Wei L."/>
        </authorList>
    </citation>
    <scope>NUCLEOTIDE SEQUENCE [LARGE SCALE GENOMIC DNA]</scope>
    <source>
        <tissue evidence="1">Nenye</tissue>
    </source>
</reference>
<name>A0ABD3AMV2_9GENT</name>
<keyword evidence="2" id="KW-1185">Reference proteome</keyword>
<proteinExistence type="predicted"/>
<evidence type="ECO:0000313" key="1">
    <source>
        <dbReference type="EMBL" id="KAL3532398.1"/>
    </source>
</evidence>
<dbReference type="AlphaFoldDB" id="A0ABD3AMV2"/>
<protein>
    <submittedName>
        <fullName evidence="1">Uncharacterized protein</fullName>
    </submittedName>
</protein>
<gene>
    <name evidence="1" type="ORF">ACH5RR_005919</name>
</gene>
<organism evidence="1 2">
    <name type="scientific">Cinchona calisaya</name>
    <dbReference type="NCBI Taxonomy" id="153742"/>
    <lineage>
        <taxon>Eukaryota</taxon>
        <taxon>Viridiplantae</taxon>
        <taxon>Streptophyta</taxon>
        <taxon>Embryophyta</taxon>
        <taxon>Tracheophyta</taxon>
        <taxon>Spermatophyta</taxon>
        <taxon>Magnoliopsida</taxon>
        <taxon>eudicotyledons</taxon>
        <taxon>Gunneridae</taxon>
        <taxon>Pentapetalae</taxon>
        <taxon>asterids</taxon>
        <taxon>lamiids</taxon>
        <taxon>Gentianales</taxon>
        <taxon>Rubiaceae</taxon>
        <taxon>Cinchonoideae</taxon>
        <taxon>Cinchoneae</taxon>
        <taxon>Cinchona</taxon>
    </lineage>
</organism>
<dbReference type="Proteomes" id="UP001630127">
    <property type="component" value="Unassembled WGS sequence"/>
</dbReference>